<reference evidence="2" key="2">
    <citation type="submission" date="2019-07" db="EMBL/GenBank/DDBJ databases">
        <authorList>
            <person name="Seetharam A."/>
            <person name="Woodhouse M."/>
            <person name="Cannon E."/>
        </authorList>
    </citation>
    <scope>NUCLEOTIDE SEQUENCE [LARGE SCALE GENOMIC DNA]</scope>
    <source>
        <strain evidence="2">cv. B73</strain>
    </source>
</reference>
<evidence type="ECO:0000256" key="1">
    <source>
        <dbReference type="SAM" id="MobiDB-lite"/>
    </source>
</evidence>
<evidence type="ECO:0000313" key="3">
    <source>
        <dbReference type="Proteomes" id="UP000007305"/>
    </source>
</evidence>
<accession>A0A804MRI3</accession>
<reference evidence="2" key="3">
    <citation type="submission" date="2021-05" db="UniProtKB">
        <authorList>
            <consortium name="EnsemblPlants"/>
        </authorList>
    </citation>
    <scope>IDENTIFICATION</scope>
    <source>
        <strain evidence="2">cv. B73</strain>
    </source>
</reference>
<dbReference type="AlphaFoldDB" id="A0A804MRI3"/>
<evidence type="ECO:0000313" key="2">
    <source>
        <dbReference type="EnsemblPlants" id="Zm00001eb106200_P001"/>
    </source>
</evidence>
<dbReference type="Proteomes" id="UP000007305">
    <property type="component" value="Chromosome 2"/>
</dbReference>
<name>A0A804MRI3_MAIZE</name>
<proteinExistence type="predicted"/>
<sequence length="217" mass="24204">MDRGGALRRGVGRQQVHGDLARHLRAGADLERAQHHGLAGHRRGRLERQLARGELHVEVRGGGHLERVHLDRGGDGQRLARADLPRRHHRHAHVAPVVPHQRHHVAVPERRVVGVVHGHVHVHGEVQVLPAAAVALGEQVRYHRRRHHLGRPRPEHGEVERHEHDGQDGDRGHQHPAADQDGPPLRLGGAHRLAGEGLLAYWVWIGGWYGGRESGHM</sequence>
<dbReference type="InParanoid" id="A0A804MRI3"/>
<protein>
    <submittedName>
        <fullName evidence="2">Uncharacterized protein</fullName>
    </submittedName>
</protein>
<organism evidence="2 3">
    <name type="scientific">Zea mays</name>
    <name type="common">Maize</name>
    <dbReference type="NCBI Taxonomy" id="4577"/>
    <lineage>
        <taxon>Eukaryota</taxon>
        <taxon>Viridiplantae</taxon>
        <taxon>Streptophyta</taxon>
        <taxon>Embryophyta</taxon>
        <taxon>Tracheophyta</taxon>
        <taxon>Spermatophyta</taxon>
        <taxon>Magnoliopsida</taxon>
        <taxon>Liliopsida</taxon>
        <taxon>Poales</taxon>
        <taxon>Poaceae</taxon>
        <taxon>PACMAD clade</taxon>
        <taxon>Panicoideae</taxon>
        <taxon>Andropogonodae</taxon>
        <taxon>Andropogoneae</taxon>
        <taxon>Tripsacinae</taxon>
        <taxon>Zea</taxon>
    </lineage>
</organism>
<dbReference type="FunCoup" id="A0A804MRI3">
    <property type="interactions" value="5"/>
</dbReference>
<feature type="region of interest" description="Disordered" evidence="1">
    <location>
        <begin position="148"/>
        <end position="188"/>
    </location>
</feature>
<keyword evidence="3" id="KW-1185">Reference proteome</keyword>
<reference evidence="3" key="1">
    <citation type="submission" date="2015-12" db="EMBL/GenBank/DDBJ databases">
        <title>Update maize B73 reference genome by single molecule sequencing technologies.</title>
        <authorList>
            <consortium name="Maize Genome Sequencing Project"/>
            <person name="Ware D."/>
        </authorList>
    </citation>
    <scope>NUCLEOTIDE SEQUENCE [LARGE SCALE GENOMIC DNA]</scope>
    <source>
        <strain evidence="3">cv. B73</strain>
    </source>
</reference>
<dbReference type="Gramene" id="Zm00001eb106200_T001">
    <property type="protein sequence ID" value="Zm00001eb106200_P001"/>
    <property type="gene ID" value="Zm00001eb106200"/>
</dbReference>
<dbReference type="EnsemblPlants" id="Zm00001eb106200_T001">
    <property type="protein sequence ID" value="Zm00001eb106200_P001"/>
    <property type="gene ID" value="Zm00001eb106200"/>
</dbReference>
<feature type="compositionally biased region" description="Basic and acidic residues" evidence="1">
    <location>
        <begin position="152"/>
        <end position="178"/>
    </location>
</feature>